<dbReference type="PANTHER" id="PTHR33375">
    <property type="entry name" value="CHROMOSOME-PARTITIONING PROTEIN PARB-RELATED"/>
    <property type="match status" value="1"/>
</dbReference>
<organism evidence="6 7">
    <name type="scientific">Pseudomonas oryzihabitans</name>
    <dbReference type="NCBI Taxonomy" id="47885"/>
    <lineage>
        <taxon>Bacteria</taxon>
        <taxon>Pseudomonadati</taxon>
        <taxon>Pseudomonadota</taxon>
        <taxon>Gammaproteobacteria</taxon>
        <taxon>Pseudomonadales</taxon>
        <taxon>Pseudomonadaceae</taxon>
        <taxon>Pseudomonas</taxon>
    </lineage>
</organism>
<dbReference type="SUPFAM" id="SSF109709">
    <property type="entry name" value="KorB DNA-binding domain-like"/>
    <property type="match status" value="1"/>
</dbReference>
<dbReference type="InterPro" id="IPR036086">
    <property type="entry name" value="ParB/Sulfiredoxin_sf"/>
</dbReference>
<dbReference type="CDD" id="cd16393">
    <property type="entry name" value="SPO0J_N"/>
    <property type="match status" value="1"/>
</dbReference>
<dbReference type="FunFam" id="3.90.1530.30:FF:000001">
    <property type="entry name" value="Chromosome partitioning protein ParB"/>
    <property type="match status" value="1"/>
</dbReference>
<dbReference type="SUPFAM" id="SSF110849">
    <property type="entry name" value="ParB/Sulfiredoxin"/>
    <property type="match status" value="1"/>
</dbReference>
<gene>
    <name evidence="6" type="ORF">SAMN05216279_11514</name>
</gene>
<feature type="domain" description="ParB-like N-terminal" evidence="5">
    <location>
        <begin position="84"/>
        <end position="174"/>
    </location>
</feature>
<dbReference type="EMBL" id="FMWB01000015">
    <property type="protein sequence ID" value="SCZ47617.1"/>
    <property type="molecule type" value="Genomic_DNA"/>
</dbReference>
<dbReference type="AlphaFoldDB" id="A0A1G5PDM3"/>
<feature type="compositionally biased region" description="Polar residues" evidence="4">
    <location>
        <begin position="58"/>
        <end position="70"/>
    </location>
</feature>
<dbReference type="InterPro" id="IPR050336">
    <property type="entry name" value="Chromosome_partition/occlusion"/>
</dbReference>
<dbReference type="Pfam" id="PF17762">
    <property type="entry name" value="HTH_ParB"/>
    <property type="match status" value="1"/>
</dbReference>
<evidence type="ECO:0000256" key="2">
    <source>
        <dbReference type="ARBA" id="ARBA00022829"/>
    </source>
</evidence>
<evidence type="ECO:0000313" key="7">
    <source>
        <dbReference type="Proteomes" id="UP000183046"/>
    </source>
</evidence>
<dbReference type="InterPro" id="IPR003115">
    <property type="entry name" value="ParB_N"/>
</dbReference>
<keyword evidence="3" id="KW-0238">DNA-binding</keyword>
<dbReference type="Gene3D" id="1.10.10.2830">
    <property type="match status" value="1"/>
</dbReference>
<comment type="caution">
    <text evidence="6">The sequence shown here is derived from an EMBL/GenBank/DDBJ whole genome shotgun (WGS) entry which is preliminary data.</text>
</comment>
<dbReference type="SMART" id="SM00470">
    <property type="entry name" value="ParB"/>
    <property type="match status" value="1"/>
</dbReference>
<accession>A0A1G5PDM3</accession>
<feature type="region of interest" description="Disordered" evidence="4">
    <location>
        <begin position="1"/>
        <end position="77"/>
    </location>
</feature>
<dbReference type="Proteomes" id="UP000183046">
    <property type="component" value="Unassembled WGS sequence"/>
</dbReference>
<dbReference type="InterPro" id="IPR004437">
    <property type="entry name" value="ParB/RepB/Spo0J"/>
</dbReference>
<comment type="similarity">
    <text evidence="1">Belongs to the ParB family.</text>
</comment>
<sequence length="343" mass="37133">MARSSDFPGNTSKGGAAIRGLRAPATVSQAKLDKPLSEIFEESPQQVQGLDTPGATDVPTSGTQTAQSLADRSEATPGGDRILRAIPVAEIIKSRYQPRLTFDQQALEELADSIATIGLMKPIVVRRIGDRAYELIGGERRLRAHQLLGLTEIAAEVKDASDSDAMLLALADNEGQEPLSDYEHAKHYALILESASMSIRALARSLGVNHSVVSRRLALNELPASAKEILDKYPGVIGSKWARDFAEHAKKNENLVVESLRHIAEQGWSQEKALRWLTATLQELQNPDAAAKSPVTVPGVGYLRRSGKRIELKCDATVDAAKLEAKLKELLAELDPHLFAVSG</sequence>
<dbReference type="OrthoDB" id="8702972at2"/>
<dbReference type="GO" id="GO:0005694">
    <property type="term" value="C:chromosome"/>
    <property type="evidence" value="ECO:0007669"/>
    <property type="project" value="TreeGrafter"/>
</dbReference>
<dbReference type="Pfam" id="PF02195">
    <property type="entry name" value="ParB_N"/>
    <property type="match status" value="1"/>
</dbReference>
<dbReference type="GO" id="GO:0007059">
    <property type="term" value="P:chromosome segregation"/>
    <property type="evidence" value="ECO:0007669"/>
    <property type="project" value="UniProtKB-KW"/>
</dbReference>
<dbReference type="NCBIfam" id="TIGR00180">
    <property type="entry name" value="parB_part"/>
    <property type="match status" value="1"/>
</dbReference>
<evidence type="ECO:0000256" key="4">
    <source>
        <dbReference type="SAM" id="MobiDB-lite"/>
    </source>
</evidence>
<dbReference type="GO" id="GO:0003677">
    <property type="term" value="F:DNA binding"/>
    <property type="evidence" value="ECO:0007669"/>
    <property type="project" value="UniProtKB-KW"/>
</dbReference>
<evidence type="ECO:0000259" key="5">
    <source>
        <dbReference type="SMART" id="SM00470"/>
    </source>
</evidence>
<keyword evidence="2" id="KW-0159">Chromosome partition</keyword>
<evidence type="ECO:0000256" key="3">
    <source>
        <dbReference type="ARBA" id="ARBA00023125"/>
    </source>
</evidence>
<evidence type="ECO:0000256" key="1">
    <source>
        <dbReference type="ARBA" id="ARBA00006295"/>
    </source>
</evidence>
<dbReference type="PANTHER" id="PTHR33375:SF1">
    <property type="entry name" value="CHROMOSOME-PARTITIONING PROTEIN PARB-RELATED"/>
    <property type="match status" value="1"/>
</dbReference>
<dbReference type="InterPro" id="IPR041468">
    <property type="entry name" value="HTH_ParB/Spo0J"/>
</dbReference>
<name>A0A1G5PDM3_9PSED</name>
<evidence type="ECO:0000313" key="6">
    <source>
        <dbReference type="EMBL" id="SCZ47617.1"/>
    </source>
</evidence>
<dbReference type="Gene3D" id="3.90.1530.30">
    <property type="match status" value="1"/>
</dbReference>
<reference evidence="7" key="1">
    <citation type="submission" date="2016-10" db="EMBL/GenBank/DDBJ databases">
        <authorList>
            <person name="de Groot N.N."/>
        </authorList>
    </citation>
    <scope>NUCLEOTIDE SEQUENCE [LARGE SCALE GENOMIC DNA]</scope>
    <source>
        <strain evidence="7">DSM 15758</strain>
    </source>
</reference>
<proteinExistence type="inferred from homology"/>
<protein>
    <submittedName>
        <fullName evidence="6">Chromosome partitioning protein, ParB family</fullName>
    </submittedName>
</protein>